<reference evidence="2" key="1">
    <citation type="submission" date="2007-11" db="EMBL/GenBank/DDBJ databases">
        <title>Complete genome sequence of Clostridium phytofermentans ISDg.</title>
        <authorList>
            <person name="Leschine S.B."/>
            <person name="Warnick T.A."/>
            <person name="Blanchard J.L."/>
            <person name="Schnell D.J."/>
            <person name="Petit E.L."/>
            <person name="LaTouf W.G."/>
            <person name="Copeland A."/>
            <person name="Lucas S."/>
            <person name="Lapidus A."/>
            <person name="Barry K."/>
            <person name="Glavina del Rio T."/>
            <person name="Dalin E."/>
            <person name="Tice H."/>
            <person name="Pitluck S."/>
            <person name="Kiss H."/>
            <person name="Brettin T."/>
            <person name="Bruce D."/>
            <person name="Detter J.C."/>
            <person name="Han C."/>
            <person name="Kuske C."/>
            <person name="Schmutz J."/>
            <person name="Larimer F."/>
            <person name="Land M."/>
            <person name="Hauser L."/>
            <person name="Kyrpides N."/>
            <person name="Kim E.A."/>
            <person name="Richardson P."/>
        </authorList>
    </citation>
    <scope>NUCLEOTIDE SEQUENCE [LARGE SCALE GENOMIC DNA]</scope>
    <source>
        <strain evidence="2">ATCC 700394 / DSM 18823 / ISDg</strain>
    </source>
</reference>
<dbReference type="STRING" id="357809.Cphy_1992"/>
<evidence type="ECO:0000313" key="1">
    <source>
        <dbReference type="EMBL" id="ABX42360.1"/>
    </source>
</evidence>
<organism evidence="1 2">
    <name type="scientific">Lachnoclostridium phytofermentans (strain ATCC 700394 / DSM 18823 / ISDg)</name>
    <name type="common">Clostridium phytofermentans</name>
    <dbReference type="NCBI Taxonomy" id="357809"/>
    <lineage>
        <taxon>Bacteria</taxon>
        <taxon>Bacillati</taxon>
        <taxon>Bacillota</taxon>
        <taxon>Clostridia</taxon>
        <taxon>Lachnospirales</taxon>
        <taxon>Lachnospiraceae</taxon>
    </lineage>
</organism>
<protein>
    <submittedName>
        <fullName evidence="1">Uncharacterized protein</fullName>
    </submittedName>
</protein>
<dbReference type="Proteomes" id="UP000000370">
    <property type="component" value="Chromosome"/>
</dbReference>
<name>A9KHS5_LACP7</name>
<accession>A9KHS5</accession>
<dbReference type="EMBL" id="CP000885">
    <property type="protein sequence ID" value="ABX42360.1"/>
    <property type="molecule type" value="Genomic_DNA"/>
</dbReference>
<dbReference type="HOGENOM" id="CLU_2648145_0_0_9"/>
<evidence type="ECO:0000313" key="2">
    <source>
        <dbReference type="Proteomes" id="UP000000370"/>
    </source>
</evidence>
<dbReference type="KEGG" id="cpy:Cphy_1992"/>
<keyword evidence="2" id="KW-1185">Reference proteome</keyword>
<dbReference type="RefSeq" id="WP_012200014.1">
    <property type="nucleotide sequence ID" value="NC_010001.1"/>
</dbReference>
<sequence>METDYVVLDADFFTIMPSKTNEEWAAHVEQMQNISADIMQCGLPVMWSMAGNLDRLKSTYNERFFREIYCLALVCE</sequence>
<dbReference type="OrthoDB" id="359078at2"/>
<gene>
    <name evidence="1" type="ordered locus">Cphy_1992</name>
</gene>
<dbReference type="AlphaFoldDB" id="A9KHS5"/>
<proteinExistence type="predicted"/>